<dbReference type="Proteomes" id="UP000016930">
    <property type="component" value="Unassembled WGS sequence"/>
</dbReference>
<evidence type="ECO:0000313" key="2">
    <source>
        <dbReference type="Proteomes" id="UP000016930"/>
    </source>
</evidence>
<proteinExistence type="predicted"/>
<sequence>MLSSDQIYATELLHLGQGLPLWDSEPASAGDEVYIGDVGHIYRGAFHRLFNAMSNPEDAKNNERLLPDPYSKLQLPRADACMSTSSYAGSQFELQCSTEQGAFLFLHSDAERSEVMPTRLMEQYMASNYKHWVHLAQERYKRKLDVDDIYFVRGFVKATGWTVGHFSKATSVTWSRQGLRTPEIRQGPRRGLSYDGTPELLIDGTEARPSSSAYQPSRNQCIFLHYYKIKERVLRAPKIIRAAAEPRDLPRDENGDVSPAAVIGSDDQESIDLEDDVPNKIYDPVDDILTYILENSAAALAISSDYEARILYEVYESEDLAGILGSASPAIVVDPLGCGSLAFVTTMPYLERGKFAERPELCTMIRSQIAQRTSAQWSDVTGLSSSAKAATHSVATCYFVAIYQTVAIRHSTTTCKPTTIENSPSIKSCTFTSINSCSNTSCSSTSIKFCTCPSIKSCTSTSIKSATKYNPQRCNLVK</sequence>
<dbReference type="HOGENOM" id="CLU_571073_0_0_1"/>
<organism evidence="1 2">
    <name type="scientific">Ceriporiopsis subvermispora (strain B)</name>
    <name type="common">White-rot fungus</name>
    <name type="synonym">Gelatoporia subvermispora</name>
    <dbReference type="NCBI Taxonomy" id="914234"/>
    <lineage>
        <taxon>Eukaryota</taxon>
        <taxon>Fungi</taxon>
        <taxon>Dikarya</taxon>
        <taxon>Basidiomycota</taxon>
        <taxon>Agaricomycotina</taxon>
        <taxon>Agaricomycetes</taxon>
        <taxon>Polyporales</taxon>
        <taxon>Gelatoporiaceae</taxon>
        <taxon>Gelatoporia</taxon>
    </lineage>
</organism>
<dbReference type="AlphaFoldDB" id="M2RDD3"/>
<dbReference type="EMBL" id="KB445797">
    <property type="protein sequence ID" value="EMD36836.1"/>
    <property type="molecule type" value="Genomic_DNA"/>
</dbReference>
<dbReference type="OrthoDB" id="3222453at2759"/>
<accession>M2RDD3</accession>
<gene>
    <name evidence="1" type="ORF">CERSUDRAFT_123877</name>
</gene>
<keyword evidence="2" id="KW-1185">Reference proteome</keyword>
<evidence type="ECO:0000313" key="1">
    <source>
        <dbReference type="EMBL" id="EMD36836.1"/>
    </source>
</evidence>
<reference evidence="1 2" key="1">
    <citation type="journal article" date="2012" name="Proc. Natl. Acad. Sci. U.S.A.">
        <title>Comparative genomics of Ceriporiopsis subvermispora and Phanerochaete chrysosporium provide insight into selective ligninolysis.</title>
        <authorList>
            <person name="Fernandez-Fueyo E."/>
            <person name="Ruiz-Duenas F.J."/>
            <person name="Ferreira P."/>
            <person name="Floudas D."/>
            <person name="Hibbett D.S."/>
            <person name="Canessa P."/>
            <person name="Larrondo L.F."/>
            <person name="James T.Y."/>
            <person name="Seelenfreund D."/>
            <person name="Lobos S."/>
            <person name="Polanco R."/>
            <person name="Tello M."/>
            <person name="Honda Y."/>
            <person name="Watanabe T."/>
            <person name="Watanabe T."/>
            <person name="Ryu J.S."/>
            <person name="Kubicek C.P."/>
            <person name="Schmoll M."/>
            <person name="Gaskell J."/>
            <person name="Hammel K.E."/>
            <person name="St John F.J."/>
            <person name="Vanden Wymelenberg A."/>
            <person name="Sabat G."/>
            <person name="Splinter BonDurant S."/>
            <person name="Syed K."/>
            <person name="Yadav J.S."/>
            <person name="Doddapaneni H."/>
            <person name="Subramanian V."/>
            <person name="Lavin J.L."/>
            <person name="Oguiza J.A."/>
            <person name="Perez G."/>
            <person name="Pisabarro A.G."/>
            <person name="Ramirez L."/>
            <person name="Santoyo F."/>
            <person name="Master E."/>
            <person name="Coutinho P.M."/>
            <person name="Henrissat B."/>
            <person name="Lombard V."/>
            <person name="Magnuson J.K."/>
            <person name="Kuees U."/>
            <person name="Hori C."/>
            <person name="Igarashi K."/>
            <person name="Samejima M."/>
            <person name="Held B.W."/>
            <person name="Barry K.W."/>
            <person name="LaButti K.M."/>
            <person name="Lapidus A."/>
            <person name="Lindquist E.A."/>
            <person name="Lucas S.M."/>
            <person name="Riley R."/>
            <person name="Salamov A.A."/>
            <person name="Hoffmeister D."/>
            <person name="Schwenk D."/>
            <person name="Hadar Y."/>
            <person name="Yarden O."/>
            <person name="de Vries R.P."/>
            <person name="Wiebenga A."/>
            <person name="Stenlid J."/>
            <person name="Eastwood D."/>
            <person name="Grigoriev I.V."/>
            <person name="Berka R.M."/>
            <person name="Blanchette R.A."/>
            <person name="Kersten P."/>
            <person name="Martinez A.T."/>
            <person name="Vicuna R."/>
            <person name="Cullen D."/>
        </authorList>
    </citation>
    <scope>NUCLEOTIDE SEQUENCE [LARGE SCALE GENOMIC DNA]</scope>
    <source>
        <strain evidence="1 2">B</strain>
    </source>
</reference>
<protein>
    <submittedName>
        <fullName evidence="1">Uncharacterized protein</fullName>
    </submittedName>
</protein>
<name>M2RDD3_CERS8</name>